<feature type="compositionally biased region" description="Basic and acidic residues" evidence="5">
    <location>
        <begin position="381"/>
        <end position="396"/>
    </location>
</feature>
<name>A0AAX6I7A9_IRIPA</name>
<evidence type="ECO:0000256" key="3">
    <source>
        <dbReference type="ARBA" id="ARBA00022833"/>
    </source>
</evidence>
<reference evidence="7" key="2">
    <citation type="submission" date="2023-04" db="EMBL/GenBank/DDBJ databases">
        <authorList>
            <person name="Bruccoleri R.E."/>
            <person name="Oakeley E.J."/>
            <person name="Faust A.-M."/>
            <person name="Dessus-Babus S."/>
            <person name="Altorfer M."/>
            <person name="Burckhardt D."/>
            <person name="Oertli M."/>
            <person name="Naumann U."/>
            <person name="Petersen F."/>
            <person name="Wong J."/>
        </authorList>
    </citation>
    <scope>NUCLEOTIDE SEQUENCE</scope>
    <source>
        <strain evidence="7">GSM-AAB239-AS_SAM_17_03QT</strain>
        <tissue evidence="7">Leaf</tissue>
    </source>
</reference>
<dbReference type="SMART" id="SM00336">
    <property type="entry name" value="BBOX"/>
    <property type="match status" value="1"/>
</dbReference>
<feature type="compositionally biased region" description="Low complexity" evidence="5">
    <location>
        <begin position="412"/>
        <end position="424"/>
    </location>
</feature>
<dbReference type="AlphaFoldDB" id="A0AAX6I7A9"/>
<dbReference type="Proteomes" id="UP001140949">
    <property type="component" value="Unassembled WGS sequence"/>
</dbReference>
<accession>A0AAX6I7A9</accession>
<evidence type="ECO:0000313" key="7">
    <source>
        <dbReference type="EMBL" id="KAJ6848767.1"/>
    </source>
</evidence>
<feature type="compositionally biased region" description="Basic residues" evidence="5">
    <location>
        <begin position="93"/>
        <end position="106"/>
    </location>
</feature>
<organism evidence="7 8">
    <name type="scientific">Iris pallida</name>
    <name type="common">Sweet iris</name>
    <dbReference type="NCBI Taxonomy" id="29817"/>
    <lineage>
        <taxon>Eukaryota</taxon>
        <taxon>Viridiplantae</taxon>
        <taxon>Streptophyta</taxon>
        <taxon>Embryophyta</taxon>
        <taxon>Tracheophyta</taxon>
        <taxon>Spermatophyta</taxon>
        <taxon>Magnoliopsida</taxon>
        <taxon>Liliopsida</taxon>
        <taxon>Asparagales</taxon>
        <taxon>Iridaceae</taxon>
        <taxon>Iridoideae</taxon>
        <taxon>Irideae</taxon>
        <taxon>Iris</taxon>
    </lineage>
</organism>
<evidence type="ECO:0000313" key="8">
    <source>
        <dbReference type="Proteomes" id="UP001140949"/>
    </source>
</evidence>
<dbReference type="GO" id="GO:0008270">
    <property type="term" value="F:zinc ion binding"/>
    <property type="evidence" value="ECO:0007669"/>
    <property type="project" value="UniProtKB-KW"/>
</dbReference>
<proteinExistence type="predicted"/>
<feature type="domain" description="B box-type" evidence="6">
    <location>
        <begin position="22"/>
        <end position="69"/>
    </location>
</feature>
<evidence type="ECO:0000259" key="6">
    <source>
        <dbReference type="PROSITE" id="PS50119"/>
    </source>
</evidence>
<evidence type="ECO:0000256" key="5">
    <source>
        <dbReference type="SAM" id="MobiDB-lite"/>
    </source>
</evidence>
<feature type="region of interest" description="Disordered" evidence="5">
    <location>
        <begin position="374"/>
        <end position="424"/>
    </location>
</feature>
<comment type="caution">
    <text evidence="7">The sequence shown here is derived from an EMBL/GenBank/DDBJ whole genome shotgun (WGS) entry which is preliminary data.</text>
</comment>
<keyword evidence="3" id="KW-0862">Zinc</keyword>
<gene>
    <name evidence="7" type="ORF">M6B38_272215</name>
</gene>
<dbReference type="InterPro" id="IPR052453">
    <property type="entry name" value="CONSTANS-like_ZF"/>
</dbReference>
<keyword evidence="1" id="KW-0479">Metal-binding</keyword>
<keyword evidence="2 4" id="KW-0863">Zinc-finger</keyword>
<sequence length="424" mass="46325">MSLHEKHHRPSAAATANAVGGKTARACDSCLRRRARWYCAADDAFLCQSCDSSVHSANPLARRHDRVRLKTASATALTKEDLVELNGGPTWHRGFKRKARTPRHAKSSTFSKPAPLVPDLELAEQEEEEEEEEQEQLIYCVPIFDPILSEFCSPPPPAVDDGVANPSVEDAKPVTGNQWLPVPGDSCHGHGFAGFDPSDMDLAEFAADVESLLGQGLKDDSCIEDALGLMDAREEDMGHVKVEADVVNAVGGGNFDMEMELSRESLDINFDCGSPAAGEEEQKVDAAAEGNGAKIGLKLDYEAVITAWSCRGCSPWTGGMRPQFNPDECWPDFMVSKISIFVVRVQYYKLMTQISFDMCRGYCGEEELTFKGATKTSGSEAMRRPRTEGARQECRGTARSVGRGSSRRRSGTRYGSSTRRSGRG</sequence>
<dbReference type="PROSITE" id="PS50119">
    <property type="entry name" value="ZF_BBOX"/>
    <property type="match status" value="1"/>
</dbReference>
<keyword evidence="8" id="KW-1185">Reference proteome</keyword>
<dbReference type="GO" id="GO:0006355">
    <property type="term" value="P:regulation of DNA-templated transcription"/>
    <property type="evidence" value="ECO:0007669"/>
    <property type="project" value="TreeGrafter"/>
</dbReference>
<dbReference type="PANTHER" id="PTHR31874:SF1">
    <property type="entry name" value="ZINC FINGER PROTEIN CONSTANS-LIKE 6"/>
    <property type="match status" value="1"/>
</dbReference>
<dbReference type="GO" id="GO:0005634">
    <property type="term" value="C:nucleus"/>
    <property type="evidence" value="ECO:0007669"/>
    <property type="project" value="TreeGrafter"/>
</dbReference>
<evidence type="ECO:0000256" key="4">
    <source>
        <dbReference type="PROSITE-ProRule" id="PRU00024"/>
    </source>
</evidence>
<dbReference type="InterPro" id="IPR000315">
    <property type="entry name" value="Znf_B-box"/>
</dbReference>
<evidence type="ECO:0000256" key="2">
    <source>
        <dbReference type="ARBA" id="ARBA00022771"/>
    </source>
</evidence>
<protein>
    <submittedName>
        <fullName evidence="7">Zinc finger protein CONSTANS-LIKE 16-like</fullName>
    </submittedName>
</protein>
<dbReference type="PANTHER" id="PTHR31874">
    <property type="entry name" value="CCT MOTIF FAMILY PROTEIN, EXPRESSED"/>
    <property type="match status" value="1"/>
</dbReference>
<dbReference type="EMBL" id="JANAVB010004399">
    <property type="protein sequence ID" value="KAJ6848767.1"/>
    <property type="molecule type" value="Genomic_DNA"/>
</dbReference>
<reference evidence="7" key="1">
    <citation type="journal article" date="2023" name="GigaByte">
        <title>Genome assembly of the bearded iris, Iris pallida Lam.</title>
        <authorList>
            <person name="Bruccoleri R.E."/>
            <person name="Oakeley E.J."/>
            <person name="Faust A.M.E."/>
            <person name="Altorfer M."/>
            <person name="Dessus-Babus S."/>
            <person name="Burckhardt D."/>
            <person name="Oertli M."/>
            <person name="Naumann U."/>
            <person name="Petersen F."/>
            <person name="Wong J."/>
        </authorList>
    </citation>
    <scope>NUCLEOTIDE SEQUENCE</scope>
    <source>
        <strain evidence="7">GSM-AAB239-AS_SAM_17_03QT</strain>
    </source>
</reference>
<feature type="region of interest" description="Disordered" evidence="5">
    <location>
        <begin position="93"/>
        <end position="118"/>
    </location>
</feature>
<dbReference type="CDD" id="cd19821">
    <property type="entry name" value="Bbox1_BBX-like"/>
    <property type="match status" value="1"/>
</dbReference>
<evidence type="ECO:0000256" key="1">
    <source>
        <dbReference type="ARBA" id="ARBA00022723"/>
    </source>
</evidence>
<dbReference type="Pfam" id="PF00643">
    <property type="entry name" value="zf-B_box"/>
    <property type="match status" value="1"/>
</dbReference>
<dbReference type="InterPro" id="IPR049808">
    <property type="entry name" value="CONSTANS-like_Bbox1"/>
</dbReference>